<name>A0A4Z2EV06_9TELE</name>
<dbReference type="AlphaFoldDB" id="A0A4Z2EV06"/>
<organism evidence="2 3">
    <name type="scientific">Liparis tanakae</name>
    <name type="common">Tanaka's snailfish</name>
    <dbReference type="NCBI Taxonomy" id="230148"/>
    <lineage>
        <taxon>Eukaryota</taxon>
        <taxon>Metazoa</taxon>
        <taxon>Chordata</taxon>
        <taxon>Craniata</taxon>
        <taxon>Vertebrata</taxon>
        <taxon>Euteleostomi</taxon>
        <taxon>Actinopterygii</taxon>
        <taxon>Neopterygii</taxon>
        <taxon>Teleostei</taxon>
        <taxon>Neoteleostei</taxon>
        <taxon>Acanthomorphata</taxon>
        <taxon>Eupercaria</taxon>
        <taxon>Perciformes</taxon>
        <taxon>Cottioidei</taxon>
        <taxon>Cottales</taxon>
        <taxon>Liparidae</taxon>
        <taxon>Liparis</taxon>
    </lineage>
</organism>
<gene>
    <name evidence="2" type="ORF">EYF80_057107</name>
</gene>
<feature type="compositionally biased region" description="Pro residues" evidence="1">
    <location>
        <begin position="49"/>
        <end position="58"/>
    </location>
</feature>
<proteinExistence type="predicted"/>
<sequence>MHRLSIDDPNSTGDDPVNWVSGTVSGMTSRMAFGNPLGSQNPLPWARPKTPPLRPTFFPPTRSSTGSSMMGCKPLLGRGLIPTSMGTWGDVWTDPRVGLGPPEDPGFFTDPGLGEDLPSNAHSSRGLGDPLLQVPRGEEGRHGRGSGGIHFRGRRFTANPTSLISSAALFTDSWSPPRYFLPIHLIATSQACWWSTPAIRRSPSLVSTMISS</sequence>
<reference evidence="2 3" key="1">
    <citation type="submission" date="2019-03" db="EMBL/GenBank/DDBJ databases">
        <title>First draft genome of Liparis tanakae, snailfish: a comprehensive survey of snailfish specific genes.</title>
        <authorList>
            <person name="Kim W."/>
            <person name="Song I."/>
            <person name="Jeong J.-H."/>
            <person name="Kim D."/>
            <person name="Kim S."/>
            <person name="Ryu S."/>
            <person name="Song J.Y."/>
            <person name="Lee S.K."/>
        </authorList>
    </citation>
    <scope>NUCLEOTIDE SEQUENCE [LARGE SCALE GENOMIC DNA]</scope>
    <source>
        <tissue evidence="2">Muscle</tissue>
    </source>
</reference>
<comment type="caution">
    <text evidence="2">The sequence shown here is derived from an EMBL/GenBank/DDBJ whole genome shotgun (WGS) entry which is preliminary data.</text>
</comment>
<accession>A0A4Z2EV06</accession>
<keyword evidence="3" id="KW-1185">Reference proteome</keyword>
<dbReference type="Proteomes" id="UP000314294">
    <property type="component" value="Unassembled WGS sequence"/>
</dbReference>
<feature type="region of interest" description="Disordered" evidence="1">
    <location>
        <begin position="33"/>
        <end position="69"/>
    </location>
</feature>
<dbReference type="EMBL" id="SRLO01002525">
    <property type="protein sequence ID" value="TNN32727.1"/>
    <property type="molecule type" value="Genomic_DNA"/>
</dbReference>
<evidence type="ECO:0000313" key="2">
    <source>
        <dbReference type="EMBL" id="TNN32727.1"/>
    </source>
</evidence>
<evidence type="ECO:0000313" key="3">
    <source>
        <dbReference type="Proteomes" id="UP000314294"/>
    </source>
</evidence>
<evidence type="ECO:0000256" key="1">
    <source>
        <dbReference type="SAM" id="MobiDB-lite"/>
    </source>
</evidence>
<protein>
    <submittedName>
        <fullName evidence="2">Uncharacterized protein</fullName>
    </submittedName>
</protein>
<feature type="region of interest" description="Disordered" evidence="1">
    <location>
        <begin position="111"/>
        <end position="152"/>
    </location>
</feature>